<evidence type="ECO:0000313" key="1">
    <source>
        <dbReference type="EMBL" id="SHG18831.1"/>
    </source>
</evidence>
<sequence length="165" mass="19287">MDKILSYIGFLRKSTNEHGVHSPFVFKYVTQCLNVRKRWHHDKSINVLLKTISYFQSQSIAVLDDIEAAKVVMDTFPQLQLNPNLFDLVYTKDLDVFQFEQLLSKGKVHNDSVILVDGIYQTPAQKRRWNQLIQLSDITVSIDMYNLGALCIRKEQEKEHFTIRI</sequence>
<reference evidence="2" key="1">
    <citation type="submission" date="2016-11" db="EMBL/GenBank/DDBJ databases">
        <authorList>
            <person name="Varghese N."/>
            <person name="Submissions S."/>
        </authorList>
    </citation>
    <scope>NUCLEOTIDE SEQUENCE [LARGE SCALE GENOMIC DNA]</scope>
    <source>
        <strain evidence="2">DSM 22638</strain>
    </source>
</reference>
<name>A0A1M5HS87_9FLAO</name>
<dbReference type="EMBL" id="FQWL01000001">
    <property type="protein sequence ID" value="SHG18831.1"/>
    <property type="molecule type" value="Genomic_DNA"/>
</dbReference>
<organism evidence="1 2">
    <name type="scientific">Flagellimonas flava</name>
    <dbReference type="NCBI Taxonomy" id="570519"/>
    <lineage>
        <taxon>Bacteria</taxon>
        <taxon>Pseudomonadati</taxon>
        <taxon>Bacteroidota</taxon>
        <taxon>Flavobacteriia</taxon>
        <taxon>Flavobacteriales</taxon>
        <taxon>Flavobacteriaceae</taxon>
        <taxon>Flagellimonas</taxon>
    </lineage>
</organism>
<evidence type="ECO:0000313" key="2">
    <source>
        <dbReference type="Proteomes" id="UP000184532"/>
    </source>
</evidence>
<dbReference type="AlphaFoldDB" id="A0A1M5HS87"/>
<protein>
    <submittedName>
        <fullName evidence="1">Uncharacterized protein</fullName>
    </submittedName>
</protein>
<dbReference type="STRING" id="570519.SAMN04488116_0165"/>
<dbReference type="OrthoDB" id="5464618at2"/>
<dbReference type="RefSeq" id="WP_073176023.1">
    <property type="nucleotide sequence ID" value="NZ_FQWL01000001.1"/>
</dbReference>
<gene>
    <name evidence="1" type="ORF">SAMN04488116_0165</name>
</gene>
<keyword evidence="2" id="KW-1185">Reference proteome</keyword>
<accession>A0A1M5HS87</accession>
<dbReference type="Proteomes" id="UP000184532">
    <property type="component" value="Unassembled WGS sequence"/>
</dbReference>
<proteinExistence type="predicted"/>